<dbReference type="PROSITE" id="PS50240">
    <property type="entry name" value="TRYPSIN_DOM"/>
    <property type="match status" value="1"/>
</dbReference>
<protein>
    <submittedName>
        <fullName evidence="6">Peptidase S1 domain-containing protein</fullName>
    </submittedName>
</protein>
<dbReference type="InterPro" id="IPR033116">
    <property type="entry name" value="TRYPSIN_SER"/>
</dbReference>
<keyword evidence="5" id="KW-1185">Reference proteome</keyword>
<dbReference type="SUPFAM" id="SSF50494">
    <property type="entry name" value="Trypsin-like serine proteases"/>
    <property type="match status" value="1"/>
</dbReference>
<evidence type="ECO:0000313" key="6">
    <source>
        <dbReference type="WBParaSite" id="L893_g11281.t1"/>
    </source>
</evidence>
<dbReference type="CDD" id="cd00190">
    <property type="entry name" value="Tryp_SPc"/>
    <property type="match status" value="1"/>
</dbReference>
<accession>A0A1I7XZS7</accession>
<dbReference type="AlphaFoldDB" id="A0A1I7XZS7"/>
<comment type="similarity">
    <text evidence="2">Belongs to the peptidase S1 family. CLIP subfamily.</text>
</comment>
<evidence type="ECO:0000256" key="2">
    <source>
        <dbReference type="ARBA" id="ARBA00024195"/>
    </source>
</evidence>
<dbReference type="WBParaSite" id="L893_g11281.t1">
    <property type="protein sequence ID" value="L893_g11281.t1"/>
    <property type="gene ID" value="L893_g11281"/>
</dbReference>
<dbReference type="PROSITE" id="PS00135">
    <property type="entry name" value="TRYPSIN_SER"/>
    <property type="match status" value="1"/>
</dbReference>
<proteinExistence type="inferred from homology"/>
<dbReference type="PANTHER" id="PTHR24256">
    <property type="entry name" value="TRYPTASE-RELATED"/>
    <property type="match status" value="1"/>
</dbReference>
<dbReference type="PRINTS" id="PR00722">
    <property type="entry name" value="CHYMOTRYPSIN"/>
</dbReference>
<dbReference type="InterPro" id="IPR043504">
    <property type="entry name" value="Peptidase_S1_PA_chymotrypsin"/>
</dbReference>
<dbReference type="Proteomes" id="UP000095287">
    <property type="component" value="Unplaced"/>
</dbReference>
<keyword evidence="3" id="KW-0732">Signal</keyword>
<evidence type="ECO:0000313" key="5">
    <source>
        <dbReference type="Proteomes" id="UP000095287"/>
    </source>
</evidence>
<dbReference type="SMART" id="SM00020">
    <property type="entry name" value="Tryp_SPc"/>
    <property type="match status" value="1"/>
</dbReference>
<sequence length="272" mass="29124">MQILLLAFFCALSLGLPVPEGAPSELITNGHRASPGQFPFFAWLQLPYEDGYLGHCGASVLTERFLLTAYHCLSPVVPAPHDQLVAYFNVTDKDALSPPTVQTIQIKEVHLYPQEEELKDIAVLELVDPIAKDFFQPVKVLRDDDALVEPGAPVLGLGLGRTGPGWGPETVASHLLYAEMAVVDNEKCGRAYSVGDEPSAWPSDILCAGKGQSATSSGDSGGPLMAGEVQVGVSSFAVLDSLDKETNPSGFARVAKYCDFIEKATRNTFLCA</sequence>
<organism evidence="5 6">
    <name type="scientific">Steinernema glaseri</name>
    <dbReference type="NCBI Taxonomy" id="37863"/>
    <lineage>
        <taxon>Eukaryota</taxon>
        <taxon>Metazoa</taxon>
        <taxon>Ecdysozoa</taxon>
        <taxon>Nematoda</taxon>
        <taxon>Chromadorea</taxon>
        <taxon>Rhabditida</taxon>
        <taxon>Tylenchina</taxon>
        <taxon>Panagrolaimomorpha</taxon>
        <taxon>Strongyloidoidea</taxon>
        <taxon>Steinernematidae</taxon>
        <taxon>Steinernema</taxon>
    </lineage>
</organism>
<dbReference type="InterPro" id="IPR009003">
    <property type="entry name" value="Peptidase_S1_PA"/>
</dbReference>
<feature type="signal peptide" evidence="3">
    <location>
        <begin position="1"/>
        <end position="15"/>
    </location>
</feature>
<dbReference type="Gene3D" id="2.40.10.10">
    <property type="entry name" value="Trypsin-like serine proteases"/>
    <property type="match status" value="1"/>
</dbReference>
<keyword evidence="1" id="KW-1015">Disulfide bond</keyword>
<evidence type="ECO:0000259" key="4">
    <source>
        <dbReference type="PROSITE" id="PS50240"/>
    </source>
</evidence>
<dbReference type="GO" id="GO:0006508">
    <property type="term" value="P:proteolysis"/>
    <property type="evidence" value="ECO:0007669"/>
    <property type="project" value="InterPro"/>
</dbReference>
<evidence type="ECO:0000256" key="1">
    <source>
        <dbReference type="ARBA" id="ARBA00023157"/>
    </source>
</evidence>
<evidence type="ECO:0000256" key="3">
    <source>
        <dbReference type="SAM" id="SignalP"/>
    </source>
</evidence>
<reference evidence="6" key="1">
    <citation type="submission" date="2016-11" db="UniProtKB">
        <authorList>
            <consortium name="WormBaseParasite"/>
        </authorList>
    </citation>
    <scope>IDENTIFICATION</scope>
</reference>
<dbReference type="InterPro" id="IPR001314">
    <property type="entry name" value="Peptidase_S1A"/>
</dbReference>
<feature type="domain" description="Peptidase S1" evidence="4">
    <location>
        <begin position="27"/>
        <end position="266"/>
    </location>
</feature>
<dbReference type="Pfam" id="PF00089">
    <property type="entry name" value="Trypsin"/>
    <property type="match status" value="1"/>
</dbReference>
<dbReference type="InterPro" id="IPR001254">
    <property type="entry name" value="Trypsin_dom"/>
</dbReference>
<feature type="chain" id="PRO_5012023391" evidence="3">
    <location>
        <begin position="16"/>
        <end position="272"/>
    </location>
</feature>
<dbReference type="InterPro" id="IPR051487">
    <property type="entry name" value="Ser/Thr_Proteases_Immune/Dev"/>
</dbReference>
<dbReference type="GO" id="GO:0004252">
    <property type="term" value="F:serine-type endopeptidase activity"/>
    <property type="evidence" value="ECO:0007669"/>
    <property type="project" value="InterPro"/>
</dbReference>
<name>A0A1I7XZS7_9BILA</name>